<organism evidence="6 7">
    <name type="scientific">Sphingomonas bisphenolicum</name>
    <dbReference type="NCBI Taxonomy" id="296544"/>
    <lineage>
        <taxon>Bacteria</taxon>
        <taxon>Pseudomonadati</taxon>
        <taxon>Pseudomonadota</taxon>
        <taxon>Alphaproteobacteria</taxon>
        <taxon>Sphingomonadales</taxon>
        <taxon>Sphingomonadaceae</taxon>
        <taxon>Sphingomonas</taxon>
    </lineage>
</organism>
<evidence type="ECO:0000256" key="4">
    <source>
        <dbReference type="ARBA" id="ARBA00023136"/>
    </source>
</evidence>
<dbReference type="InterPro" id="IPR001129">
    <property type="entry name" value="Membr-assoc_MAPEG"/>
</dbReference>
<evidence type="ECO:0000313" key="7">
    <source>
        <dbReference type="Proteomes" id="UP001059971"/>
    </source>
</evidence>
<feature type="transmembrane region" description="Helical" evidence="5">
    <location>
        <begin position="108"/>
        <end position="129"/>
    </location>
</feature>
<dbReference type="PANTHER" id="PTHR35371:SF1">
    <property type="entry name" value="BLR7753 PROTEIN"/>
    <property type="match status" value="1"/>
</dbReference>
<evidence type="ECO:0000313" key="6">
    <source>
        <dbReference type="EMBL" id="BBF70849.1"/>
    </source>
</evidence>
<dbReference type="EMBL" id="AP018817">
    <property type="protein sequence ID" value="BBF70849.1"/>
    <property type="molecule type" value="Genomic_DNA"/>
</dbReference>
<dbReference type="Gene3D" id="1.20.120.550">
    <property type="entry name" value="Membrane associated eicosanoid/glutathione metabolism-like domain"/>
    <property type="match status" value="1"/>
</dbReference>
<evidence type="ECO:0000256" key="2">
    <source>
        <dbReference type="ARBA" id="ARBA00022692"/>
    </source>
</evidence>
<reference evidence="6" key="1">
    <citation type="submission" date="2018-07" db="EMBL/GenBank/DDBJ databases">
        <title>Complete genome sequence of Sphingomonas bisphenolicum strain AO1, a bisphenol A degradative bacterium isolated from Japanese farm field.</title>
        <authorList>
            <person name="Murakami M."/>
            <person name="Koh M."/>
            <person name="Koba S."/>
            <person name="Matsumura Y."/>
        </authorList>
    </citation>
    <scope>NUCLEOTIDE SEQUENCE</scope>
    <source>
        <strain evidence="6">AO1</strain>
    </source>
</reference>
<proteinExistence type="predicted"/>
<name>A0ABM7G7J1_9SPHN</name>
<keyword evidence="7" id="KW-1185">Reference proteome</keyword>
<protein>
    <submittedName>
        <fullName evidence="6">Membrane protein</fullName>
    </submittedName>
</protein>
<dbReference type="Proteomes" id="UP001059971">
    <property type="component" value="Chromosome 1"/>
</dbReference>
<evidence type="ECO:0000256" key="1">
    <source>
        <dbReference type="ARBA" id="ARBA00004370"/>
    </source>
</evidence>
<sequence>MPVELTILAWSMVLLLVHIFAAAHVKTKQYGPKWNMGARDEKLPPLHPLAGRLVRAEANFKETLPIAIVALIGVVAADKTSEWTAMGGWIWLGARVVYLPLYAAGIPVVRTVIFLASLVGILIALWPLLTV</sequence>
<dbReference type="InterPro" id="IPR023352">
    <property type="entry name" value="MAPEG-like_dom_sf"/>
</dbReference>
<evidence type="ECO:0000256" key="5">
    <source>
        <dbReference type="SAM" id="Phobius"/>
    </source>
</evidence>
<accession>A0ABM7G7J1</accession>
<dbReference type="SUPFAM" id="SSF161084">
    <property type="entry name" value="MAPEG domain-like"/>
    <property type="match status" value="1"/>
</dbReference>
<comment type="subcellular location">
    <subcellularLocation>
        <location evidence="1">Membrane</location>
    </subcellularLocation>
</comment>
<dbReference type="PANTHER" id="PTHR35371">
    <property type="entry name" value="INNER MEMBRANE PROTEIN"/>
    <property type="match status" value="1"/>
</dbReference>
<evidence type="ECO:0000256" key="3">
    <source>
        <dbReference type="ARBA" id="ARBA00022989"/>
    </source>
</evidence>
<dbReference type="Pfam" id="PF01124">
    <property type="entry name" value="MAPEG"/>
    <property type="match status" value="1"/>
</dbReference>
<gene>
    <name evidence="6" type="ORF">SBA_ch1_30490</name>
</gene>
<dbReference type="RefSeq" id="WP_224549266.1">
    <property type="nucleotide sequence ID" value="NZ_AP018817.1"/>
</dbReference>
<keyword evidence="2 5" id="KW-0812">Transmembrane</keyword>
<feature type="transmembrane region" description="Helical" evidence="5">
    <location>
        <begin position="6"/>
        <end position="25"/>
    </location>
</feature>
<feature type="transmembrane region" description="Helical" evidence="5">
    <location>
        <begin position="83"/>
        <end position="101"/>
    </location>
</feature>
<keyword evidence="4 5" id="KW-0472">Membrane</keyword>
<keyword evidence="3 5" id="KW-1133">Transmembrane helix</keyword>